<comment type="catalytic activity">
    <reaction evidence="5">
        <text>3-phenylpyruvate = enol-phenylpyruvate</text>
        <dbReference type="Rhea" id="RHEA:17097"/>
        <dbReference type="ChEBI" id="CHEBI:16815"/>
        <dbReference type="ChEBI" id="CHEBI:18005"/>
        <dbReference type="EC" id="5.3.2.1"/>
    </reaction>
</comment>
<evidence type="ECO:0000313" key="12">
    <source>
        <dbReference type="EMBL" id="MFC1852642.1"/>
    </source>
</evidence>
<keyword evidence="2" id="KW-0202">Cytokine</keyword>
<evidence type="ECO:0000256" key="10">
    <source>
        <dbReference type="ARBA" id="ARBA00041912"/>
    </source>
</evidence>
<evidence type="ECO:0000256" key="6">
    <source>
        <dbReference type="ARBA" id="ARBA00036823"/>
    </source>
</evidence>
<dbReference type="SUPFAM" id="SSF55331">
    <property type="entry name" value="Tautomerase/MIF"/>
    <property type="match status" value="1"/>
</dbReference>
<dbReference type="InterPro" id="IPR001398">
    <property type="entry name" value="Macrophage_inhib_fac"/>
</dbReference>
<dbReference type="PANTHER" id="PTHR11954">
    <property type="entry name" value="D-DOPACHROME DECARBOXYLASE"/>
    <property type="match status" value="1"/>
</dbReference>
<organism evidence="12 13">
    <name type="scientific">candidate division CSSED10-310 bacterium</name>
    <dbReference type="NCBI Taxonomy" id="2855610"/>
    <lineage>
        <taxon>Bacteria</taxon>
        <taxon>Bacteria division CSSED10-310</taxon>
    </lineage>
</organism>
<dbReference type="InterPro" id="IPR014347">
    <property type="entry name" value="Tautomerase/MIF_sf"/>
</dbReference>
<keyword evidence="3" id="KW-0964">Secreted</keyword>
<dbReference type="Proteomes" id="UP001594351">
    <property type="component" value="Unassembled WGS sequence"/>
</dbReference>
<evidence type="ECO:0000256" key="1">
    <source>
        <dbReference type="ARBA" id="ARBA00004613"/>
    </source>
</evidence>
<dbReference type="EMBL" id="JBHPBY010000343">
    <property type="protein sequence ID" value="MFC1852642.1"/>
    <property type="molecule type" value="Genomic_DNA"/>
</dbReference>
<dbReference type="PANTHER" id="PTHR11954:SF6">
    <property type="entry name" value="MACROPHAGE MIGRATION INHIBITORY FACTOR"/>
    <property type="match status" value="1"/>
</dbReference>
<accession>A0ABV6Z2F5</accession>
<sequence length="115" mass="12922">MPYVKIQTNWDLSGERQRTLSKKLSETVATALGKSQQYVMTALETGVEMNLGGTDDPMVYVEFKSLGLQTSQTGELSHKLCAFFEEEIHVKQDRIYIVFDSPAPALWGWNGKTFG</sequence>
<protein>
    <recommendedName>
        <fullName evidence="11">L-dopachrome isomerase</fullName>
        <ecNumber evidence="8">5.3.2.1</ecNumber>
        <ecNumber evidence="7">5.3.3.12</ecNumber>
    </recommendedName>
    <alternativeName>
        <fullName evidence="9">L-dopachrome tautomerase</fullName>
    </alternativeName>
    <alternativeName>
        <fullName evidence="10">Phenylpyruvate tautomerase</fullName>
    </alternativeName>
</protein>
<evidence type="ECO:0000256" key="8">
    <source>
        <dbReference type="ARBA" id="ARBA00039086"/>
    </source>
</evidence>
<evidence type="ECO:0000256" key="9">
    <source>
        <dbReference type="ARBA" id="ARBA00041631"/>
    </source>
</evidence>
<evidence type="ECO:0000256" key="5">
    <source>
        <dbReference type="ARBA" id="ARBA00036735"/>
    </source>
</evidence>
<comment type="catalytic activity">
    <reaction evidence="6">
        <text>L-dopachrome = 5,6-dihydroxyindole-2-carboxylate</text>
        <dbReference type="Rhea" id="RHEA:13041"/>
        <dbReference type="ChEBI" id="CHEBI:16875"/>
        <dbReference type="ChEBI" id="CHEBI:57509"/>
        <dbReference type="EC" id="5.3.3.12"/>
    </reaction>
</comment>
<dbReference type="Pfam" id="PF01187">
    <property type="entry name" value="MIF"/>
    <property type="match status" value="1"/>
</dbReference>
<keyword evidence="4" id="KW-0413">Isomerase</keyword>
<reference evidence="12 13" key="1">
    <citation type="submission" date="2024-09" db="EMBL/GenBank/DDBJ databases">
        <title>Laminarin stimulates single cell rates of sulfate reduction while oxygen inhibits transcriptomic activity in coastal marine sediment.</title>
        <authorList>
            <person name="Lindsay M."/>
            <person name="Orcutt B."/>
            <person name="Emerson D."/>
            <person name="Stepanauskas R."/>
            <person name="D'Angelo T."/>
        </authorList>
    </citation>
    <scope>NUCLEOTIDE SEQUENCE [LARGE SCALE GENOMIC DNA]</scope>
    <source>
        <strain evidence="12">SAG AM-311-K15</strain>
    </source>
</reference>
<evidence type="ECO:0000256" key="3">
    <source>
        <dbReference type="ARBA" id="ARBA00022525"/>
    </source>
</evidence>
<dbReference type="EC" id="5.3.2.1" evidence="8"/>
<dbReference type="Gene3D" id="3.30.429.10">
    <property type="entry name" value="Macrophage Migration Inhibitory Factor"/>
    <property type="match status" value="1"/>
</dbReference>
<evidence type="ECO:0000256" key="4">
    <source>
        <dbReference type="ARBA" id="ARBA00023235"/>
    </source>
</evidence>
<evidence type="ECO:0000256" key="7">
    <source>
        <dbReference type="ARBA" id="ARBA00038932"/>
    </source>
</evidence>
<keyword evidence="13" id="KW-1185">Reference proteome</keyword>
<proteinExistence type="predicted"/>
<comment type="caution">
    <text evidence="12">The sequence shown here is derived from an EMBL/GenBank/DDBJ whole genome shotgun (WGS) entry which is preliminary data.</text>
</comment>
<evidence type="ECO:0000256" key="2">
    <source>
        <dbReference type="ARBA" id="ARBA00022514"/>
    </source>
</evidence>
<gene>
    <name evidence="12" type="ORF">ACFL27_20785</name>
</gene>
<evidence type="ECO:0000313" key="13">
    <source>
        <dbReference type="Proteomes" id="UP001594351"/>
    </source>
</evidence>
<dbReference type="EC" id="5.3.3.12" evidence="7"/>
<name>A0ABV6Z2F5_UNCC1</name>
<comment type="subcellular location">
    <subcellularLocation>
        <location evidence="1">Secreted</location>
    </subcellularLocation>
</comment>
<evidence type="ECO:0000256" key="11">
    <source>
        <dbReference type="ARBA" id="ARBA00042730"/>
    </source>
</evidence>